<sequence length="261" mass="27643">MSNAFTVAALISAGRHPVSGAPRACRGDAVAMALGRRMAGDGLRVVHAGAAEEPSLQDYLALGAGTIEALPLDSSGDAVATLAAHLKNVDIILTGSNAESGAGSGLLPYALARALARPVAGNVLDARVQKTAGEGWDVEIRQFLPKGQRRRIGCALPLVIAVHPRAPVQLKYAYARRLSGRIERFPETPTDTCVAQPVWTVETASRRPIRLKARETKSGHARMQAAVVAEAKGGIVAFEGSTVDKAQVMLNYLREHRLVDF</sequence>
<keyword evidence="2" id="KW-1185">Reference proteome</keyword>
<gene>
    <name evidence="1" type="ORF">SAMN04488557_1480</name>
</gene>
<name>A0A1I7NBM3_9HYPH</name>
<dbReference type="Gene3D" id="3.40.50.620">
    <property type="entry name" value="HUPs"/>
    <property type="match status" value="1"/>
</dbReference>
<dbReference type="Proteomes" id="UP000199423">
    <property type="component" value="Unassembled WGS sequence"/>
</dbReference>
<dbReference type="SUPFAM" id="SSF52402">
    <property type="entry name" value="Adenine nucleotide alpha hydrolases-like"/>
    <property type="match status" value="1"/>
</dbReference>
<dbReference type="OrthoDB" id="5598152at2"/>
<dbReference type="EMBL" id="FPCH01000002">
    <property type="protein sequence ID" value="SFV32077.1"/>
    <property type="molecule type" value="Genomic_DNA"/>
</dbReference>
<dbReference type="STRING" id="51670.SAMN04488557_1480"/>
<evidence type="ECO:0000313" key="1">
    <source>
        <dbReference type="EMBL" id="SFV32077.1"/>
    </source>
</evidence>
<dbReference type="InterPro" id="IPR014729">
    <property type="entry name" value="Rossmann-like_a/b/a_fold"/>
</dbReference>
<proteinExistence type="predicted"/>
<reference evidence="2" key="1">
    <citation type="submission" date="2016-10" db="EMBL/GenBank/DDBJ databases">
        <authorList>
            <person name="Varghese N."/>
            <person name="Submissions S."/>
        </authorList>
    </citation>
    <scope>NUCLEOTIDE SEQUENCE [LARGE SCALE GENOMIC DNA]</scope>
    <source>
        <strain evidence="2">DSM 1565</strain>
    </source>
</reference>
<protein>
    <submittedName>
        <fullName evidence="1">Electron transfer flavoprotein beta subunit</fullName>
    </submittedName>
</protein>
<dbReference type="RefSeq" id="WP_092866654.1">
    <property type="nucleotide sequence ID" value="NZ_FPCH01000002.1"/>
</dbReference>
<accession>A0A1I7NBM3</accession>
<dbReference type="AlphaFoldDB" id="A0A1I7NBM3"/>
<organism evidence="1 2">
    <name type="scientific">Hyphomicrobium facile</name>
    <dbReference type="NCBI Taxonomy" id="51670"/>
    <lineage>
        <taxon>Bacteria</taxon>
        <taxon>Pseudomonadati</taxon>
        <taxon>Pseudomonadota</taxon>
        <taxon>Alphaproteobacteria</taxon>
        <taxon>Hyphomicrobiales</taxon>
        <taxon>Hyphomicrobiaceae</taxon>
        <taxon>Hyphomicrobium</taxon>
    </lineage>
</organism>
<evidence type="ECO:0000313" key="2">
    <source>
        <dbReference type="Proteomes" id="UP000199423"/>
    </source>
</evidence>